<keyword evidence="6" id="KW-1185">Reference proteome</keyword>
<dbReference type="AlphaFoldDB" id="A0A2P8GPK8"/>
<evidence type="ECO:0000259" key="4">
    <source>
        <dbReference type="PROSITE" id="PS01124"/>
    </source>
</evidence>
<dbReference type="EMBL" id="PYGK01000001">
    <property type="protein sequence ID" value="PSL35902.1"/>
    <property type="molecule type" value="Genomic_DNA"/>
</dbReference>
<feature type="domain" description="HTH araC/xylS-type" evidence="4">
    <location>
        <begin position="222"/>
        <end position="319"/>
    </location>
</feature>
<keyword evidence="3" id="KW-0804">Transcription</keyword>
<dbReference type="Gene3D" id="1.10.10.60">
    <property type="entry name" value="Homeodomain-like"/>
    <property type="match status" value="1"/>
</dbReference>
<keyword evidence="1" id="KW-0805">Transcription regulation</keyword>
<evidence type="ECO:0000313" key="5">
    <source>
        <dbReference type="EMBL" id="PSL35902.1"/>
    </source>
</evidence>
<sequence>MEEQKEPEQFSIERLIAIPRGVMHEYNIPLRDRQGHIKLAITDSAGIVDGTMIAEKSVQPLSHYNGTAFVEMNFMLEGNISQTYDGLLTKHHYNKGYHNILFNPYSTETNQLMTTGRHRIFSIHLLPERMADLLRDYLPEFHSLANKIEKGERFVMHAPANSMDHRLKYLLHTFWDSPLQSGLGKLYFDSRILELFSRQFEILAGPIKKIPEIGKADLERLYYVKELILNNLETPPSLKSLSDQSGLTELKLKKQFKMVFNQSIYGFLCDERLRRARQMILEGEKNISTIAYELGYAHPQHFHRAFKKQFGVTPKSLLR</sequence>
<evidence type="ECO:0000256" key="3">
    <source>
        <dbReference type="ARBA" id="ARBA00023163"/>
    </source>
</evidence>
<dbReference type="InterPro" id="IPR053142">
    <property type="entry name" value="PchR_regulatory_protein"/>
</dbReference>
<dbReference type="PROSITE" id="PS01124">
    <property type="entry name" value="HTH_ARAC_FAMILY_2"/>
    <property type="match status" value="1"/>
</dbReference>
<dbReference type="InterPro" id="IPR018060">
    <property type="entry name" value="HTH_AraC"/>
</dbReference>
<organism evidence="5 6">
    <name type="scientific">Chitinophaga ginsengisoli</name>
    <dbReference type="NCBI Taxonomy" id="363837"/>
    <lineage>
        <taxon>Bacteria</taxon>
        <taxon>Pseudomonadati</taxon>
        <taxon>Bacteroidota</taxon>
        <taxon>Chitinophagia</taxon>
        <taxon>Chitinophagales</taxon>
        <taxon>Chitinophagaceae</taxon>
        <taxon>Chitinophaga</taxon>
    </lineage>
</organism>
<dbReference type="GO" id="GO:0003700">
    <property type="term" value="F:DNA-binding transcription factor activity"/>
    <property type="evidence" value="ECO:0007669"/>
    <property type="project" value="InterPro"/>
</dbReference>
<evidence type="ECO:0000256" key="2">
    <source>
        <dbReference type="ARBA" id="ARBA00023125"/>
    </source>
</evidence>
<dbReference type="PANTHER" id="PTHR47893:SF1">
    <property type="entry name" value="REGULATORY PROTEIN PCHR"/>
    <property type="match status" value="1"/>
</dbReference>
<dbReference type="Pfam" id="PF12833">
    <property type="entry name" value="HTH_18"/>
    <property type="match status" value="1"/>
</dbReference>
<protein>
    <submittedName>
        <fullName evidence="5">AraC-like DNA-binding protein</fullName>
    </submittedName>
</protein>
<dbReference type="SUPFAM" id="SSF46689">
    <property type="entry name" value="Homeodomain-like"/>
    <property type="match status" value="1"/>
</dbReference>
<dbReference type="OrthoDB" id="799767at2"/>
<proteinExistence type="predicted"/>
<keyword evidence="2 5" id="KW-0238">DNA-binding</keyword>
<dbReference type="RefSeq" id="WP_106600442.1">
    <property type="nucleotide sequence ID" value="NZ_PYGK01000001.1"/>
</dbReference>
<reference evidence="5 6" key="1">
    <citation type="submission" date="2018-03" db="EMBL/GenBank/DDBJ databases">
        <title>Genomic Encyclopedia of Archaeal and Bacterial Type Strains, Phase II (KMG-II): from individual species to whole genera.</title>
        <authorList>
            <person name="Goeker M."/>
        </authorList>
    </citation>
    <scope>NUCLEOTIDE SEQUENCE [LARGE SCALE GENOMIC DNA]</scope>
    <source>
        <strain evidence="5 6">DSM 18107</strain>
    </source>
</reference>
<gene>
    <name evidence="5" type="ORF">CLV42_101664</name>
</gene>
<dbReference type="InterPro" id="IPR018062">
    <property type="entry name" value="HTH_AraC-typ_CS"/>
</dbReference>
<dbReference type="PRINTS" id="PR00032">
    <property type="entry name" value="HTHARAC"/>
</dbReference>
<comment type="caution">
    <text evidence="5">The sequence shown here is derived from an EMBL/GenBank/DDBJ whole genome shotgun (WGS) entry which is preliminary data.</text>
</comment>
<name>A0A2P8GPK8_9BACT</name>
<dbReference type="PROSITE" id="PS00041">
    <property type="entry name" value="HTH_ARAC_FAMILY_1"/>
    <property type="match status" value="1"/>
</dbReference>
<dbReference type="PANTHER" id="PTHR47893">
    <property type="entry name" value="REGULATORY PROTEIN PCHR"/>
    <property type="match status" value="1"/>
</dbReference>
<dbReference type="InterPro" id="IPR009057">
    <property type="entry name" value="Homeodomain-like_sf"/>
</dbReference>
<dbReference type="InterPro" id="IPR020449">
    <property type="entry name" value="Tscrpt_reg_AraC-type_HTH"/>
</dbReference>
<evidence type="ECO:0000313" key="6">
    <source>
        <dbReference type="Proteomes" id="UP000240978"/>
    </source>
</evidence>
<dbReference type="SMART" id="SM00342">
    <property type="entry name" value="HTH_ARAC"/>
    <property type="match status" value="1"/>
</dbReference>
<dbReference type="Proteomes" id="UP000240978">
    <property type="component" value="Unassembled WGS sequence"/>
</dbReference>
<accession>A0A2P8GPK8</accession>
<dbReference type="GO" id="GO:0043565">
    <property type="term" value="F:sequence-specific DNA binding"/>
    <property type="evidence" value="ECO:0007669"/>
    <property type="project" value="InterPro"/>
</dbReference>
<evidence type="ECO:0000256" key="1">
    <source>
        <dbReference type="ARBA" id="ARBA00023015"/>
    </source>
</evidence>